<proteinExistence type="predicted"/>
<accession>A0A0A9GLU5</accession>
<name>A0A0A9GLU5_ARUDO</name>
<dbReference type="AlphaFoldDB" id="A0A0A9GLU5"/>
<reference evidence="1" key="2">
    <citation type="journal article" date="2015" name="Data Brief">
        <title>Shoot transcriptome of the giant reed, Arundo donax.</title>
        <authorList>
            <person name="Barrero R.A."/>
            <person name="Guerrero F.D."/>
            <person name="Moolhuijzen P."/>
            <person name="Goolsby J.A."/>
            <person name="Tidwell J."/>
            <person name="Bellgard S.E."/>
            <person name="Bellgard M.I."/>
        </authorList>
    </citation>
    <scope>NUCLEOTIDE SEQUENCE</scope>
    <source>
        <tissue evidence="1">Shoot tissue taken approximately 20 cm above the soil surface</tissue>
    </source>
</reference>
<evidence type="ECO:0000313" key="1">
    <source>
        <dbReference type="EMBL" id="JAE21598.1"/>
    </source>
</evidence>
<organism evidence="1">
    <name type="scientific">Arundo donax</name>
    <name type="common">Giant reed</name>
    <name type="synonym">Donax arundinaceus</name>
    <dbReference type="NCBI Taxonomy" id="35708"/>
    <lineage>
        <taxon>Eukaryota</taxon>
        <taxon>Viridiplantae</taxon>
        <taxon>Streptophyta</taxon>
        <taxon>Embryophyta</taxon>
        <taxon>Tracheophyta</taxon>
        <taxon>Spermatophyta</taxon>
        <taxon>Magnoliopsida</taxon>
        <taxon>Liliopsida</taxon>
        <taxon>Poales</taxon>
        <taxon>Poaceae</taxon>
        <taxon>PACMAD clade</taxon>
        <taxon>Arundinoideae</taxon>
        <taxon>Arundineae</taxon>
        <taxon>Arundo</taxon>
    </lineage>
</organism>
<protein>
    <submittedName>
        <fullName evidence="1">Uncharacterized protein</fullName>
    </submittedName>
</protein>
<sequence length="53" mass="5784">MALGPHVSSRRVFERGTCGAGSRGLPLLLPTSLQVTRLLVVVDESRNRSRVTH</sequence>
<reference evidence="1" key="1">
    <citation type="submission" date="2014-09" db="EMBL/GenBank/DDBJ databases">
        <authorList>
            <person name="Magalhaes I.L.F."/>
            <person name="Oliveira U."/>
            <person name="Santos F.R."/>
            <person name="Vidigal T.H.D.A."/>
            <person name="Brescovit A.D."/>
            <person name="Santos A.J."/>
        </authorList>
    </citation>
    <scope>NUCLEOTIDE SEQUENCE</scope>
    <source>
        <tissue evidence="1">Shoot tissue taken approximately 20 cm above the soil surface</tissue>
    </source>
</reference>
<dbReference type="EMBL" id="GBRH01176298">
    <property type="protein sequence ID" value="JAE21598.1"/>
    <property type="molecule type" value="Transcribed_RNA"/>
</dbReference>